<feature type="compositionally biased region" description="Basic and acidic residues" evidence="1">
    <location>
        <begin position="154"/>
        <end position="170"/>
    </location>
</feature>
<reference evidence="2" key="1">
    <citation type="submission" date="2017-09" db="EMBL/GenBank/DDBJ databases">
        <title>Contemporary evolution of a Lepidopteran species, Heliothis virescens, in response to modern agricultural practices.</title>
        <authorList>
            <person name="Fritz M.L."/>
            <person name="Deyonke A.M."/>
            <person name="Papanicolaou A."/>
            <person name="Micinski S."/>
            <person name="Westbrook J."/>
            <person name="Gould F."/>
        </authorList>
    </citation>
    <scope>NUCLEOTIDE SEQUENCE [LARGE SCALE GENOMIC DNA]</scope>
    <source>
        <strain evidence="2">HvINT-</strain>
        <tissue evidence="2">Whole body</tissue>
    </source>
</reference>
<gene>
    <name evidence="2" type="ORF">B5V51_196</name>
</gene>
<name>A0A2A4JMU8_HELVI</name>
<organism evidence="2">
    <name type="scientific">Heliothis virescens</name>
    <name type="common">Tobacco budworm moth</name>
    <dbReference type="NCBI Taxonomy" id="7102"/>
    <lineage>
        <taxon>Eukaryota</taxon>
        <taxon>Metazoa</taxon>
        <taxon>Ecdysozoa</taxon>
        <taxon>Arthropoda</taxon>
        <taxon>Hexapoda</taxon>
        <taxon>Insecta</taxon>
        <taxon>Pterygota</taxon>
        <taxon>Neoptera</taxon>
        <taxon>Endopterygota</taxon>
        <taxon>Lepidoptera</taxon>
        <taxon>Glossata</taxon>
        <taxon>Ditrysia</taxon>
        <taxon>Noctuoidea</taxon>
        <taxon>Noctuidae</taxon>
        <taxon>Heliothinae</taxon>
        <taxon>Heliothis</taxon>
    </lineage>
</organism>
<protein>
    <submittedName>
        <fullName evidence="2">Uncharacterized protein</fullName>
    </submittedName>
</protein>
<evidence type="ECO:0000313" key="2">
    <source>
        <dbReference type="EMBL" id="PCG73048.1"/>
    </source>
</evidence>
<evidence type="ECO:0000256" key="1">
    <source>
        <dbReference type="SAM" id="MobiDB-lite"/>
    </source>
</evidence>
<feature type="compositionally biased region" description="Basic and acidic residues" evidence="1">
    <location>
        <begin position="179"/>
        <end position="188"/>
    </location>
</feature>
<dbReference type="AlphaFoldDB" id="A0A2A4JMU8"/>
<proteinExistence type="predicted"/>
<dbReference type="EMBL" id="NWSH01001024">
    <property type="protein sequence ID" value="PCG73048.1"/>
    <property type="molecule type" value="Genomic_DNA"/>
</dbReference>
<feature type="region of interest" description="Disordered" evidence="1">
    <location>
        <begin position="154"/>
        <end position="188"/>
    </location>
</feature>
<accession>A0A2A4JMU8</accession>
<sequence length="188" mass="21564">MLSILGSNGKKIKIVIDTDDILKIFQGALNSDTIKKFAHQLIERDVAKRSGYKNPFHPEDDLVNTFDTALYKPKKVNKISKEIKDESVASIDGATIDIDKENDDFFLNNEVVSDDMLTENEIPVNYKANKSRNTSKKRKVITRKAVDKIISKRVSIRKDGNQTHHDDRQNYKPRQTRFAVKESENKTK</sequence>
<comment type="caution">
    <text evidence="2">The sequence shown here is derived from an EMBL/GenBank/DDBJ whole genome shotgun (WGS) entry which is preliminary data.</text>
</comment>